<dbReference type="SUPFAM" id="SSF46785">
    <property type="entry name" value="Winged helix' DNA-binding domain"/>
    <property type="match status" value="1"/>
</dbReference>
<gene>
    <name evidence="6" type="ORF">E4U02_02340</name>
</gene>
<dbReference type="AlphaFoldDB" id="A0A4Y9FZG4"/>
<evidence type="ECO:0000256" key="2">
    <source>
        <dbReference type="ARBA" id="ARBA00023125"/>
    </source>
</evidence>
<reference evidence="6 7" key="1">
    <citation type="submission" date="2019-03" db="EMBL/GenBank/DDBJ databases">
        <title>Diversity of the mouse oral microbiome.</title>
        <authorList>
            <person name="Joseph S."/>
            <person name="Aduse-Opoku J."/>
            <person name="Curtis M."/>
            <person name="Wade W."/>
            <person name="Hashim A."/>
        </authorList>
    </citation>
    <scope>NUCLEOTIDE SEQUENCE [LARGE SCALE GENOMIC DNA]</scope>
    <source>
        <strain evidence="6 7">P1012</strain>
    </source>
</reference>
<dbReference type="PROSITE" id="PS50949">
    <property type="entry name" value="HTH_GNTR"/>
    <property type="match status" value="1"/>
</dbReference>
<evidence type="ECO:0000256" key="1">
    <source>
        <dbReference type="ARBA" id="ARBA00023015"/>
    </source>
</evidence>
<feature type="region of interest" description="Disordered" evidence="4">
    <location>
        <begin position="90"/>
        <end position="110"/>
    </location>
</feature>
<dbReference type="InterPro" id="IPR036388">
    <property type="entry name" value="WH-like_DNA-bd_sf"/>
</dbReference>
<proteinExistence type="predicted"/>
<dbReference type="Pfam" id="PF00392">
    <property type="entry name" value="GntR"/>
    <property type="match status" value="1"/>
</dbReference>
<organism evidence="6 7">
    <name type="scientific">Microbacterium paludicola</name>
    <dbReference type="NCBI Taxonomy" id="300019"/>
    <lineage>
        <taxon>Bacteria</taxon>
        <taxon>Bacillati</taxon>
        <taxon>Actinomycetota</taxon>
        <taxon>Actinomycetes</taxon>
        <taxon>Micrococcales</taxon>
        <taxon>Microbacteriaceae</taxon>
        <taxon>Microbacterium</taxon>
    </lineage>
</organism>
<dbReference type="Proteomes" id="UP000298358">
    <property type="component" value="Unassembled WGS sequence"/>
</dbReference>
<dbReference type="GO" id="GO:0003700">
    <property type="term" value="F:DNA-binding transcription factor activity"/>
    <property type="evidence" value="ECO:0007669"/>
    <property type="project" value="InterPro"/>
</dbReference>
<dbReference type="PRINTS" id="PR00035">
    <property type="entry name" value="HTHGNTR"/>
</dbReference>
<keyword evidence="2" id="KW-0238">DNA-binding</keyword>
<dbReference type="OrthoDB" id="9784718at2"/>
<dbReference type="EMBL" id="SPQB01000003">
    <property type="protein sequence ID" value="TFU34124.1"/>
    <property type="molecule type" value="Genomic_DNA"/>
</dbReference>
<evidence type="ECO:0000313" key="6">
    <source>
        <dbReference type="EMBL" id="TFU34124.1"/>
    </source>
</evidence>
<evidence type="ECO:0000259" key="5">
    <source>
        <dbReference type="PROSITE" id="PS50949"/>
    </source>
</evidence>
<dbReference type="InterPro" id="IPR008920">
    <property type="entry name" value="TF_FadR/GntR_C"/>
</dbReference>
<accession>A0A4Y9FZG4</accession>
<feature type="domain" description="HTH gntR-type" evidence="5">
    <location>
        <begin position="23"/>
        <end position="93"/>
    </location>
</feature>
<dbReference type="Pfam" id="PF07729">
    <property type="entry name" value="FCD"/>
    <property type="match status" value="1"/>
</dbReference>
<dbReference type="SMART" id="SM00895">
    <property type="entry name" value="FCD"/>
    <property type="match status" value="1"/>
</dbReference>
<comment type="caution">
    <text evidence="6">The sequence shown here is derived from an EMBL/GenBank/DDBJ whole genome shotgun (WGS) entry which is preliminary data.</text>
</comment>
<evidence type="ECO:0000256" key="3">
    <source>
        <dbReference type="ARBA" id="ARBA00023163"/>
    </source>
</evidence>
<dbReference type="SMART" id="SM00345">
    <property type="entry name" value="HTH_GNTR"/>
    <property type="match status" value="1"/>
</dbReference>
<dbReference type="SUPFAM" id="SSF48008">
    <property type="entry name" value="GntR ligand-binding domain-like"/>
    <property type="match status" value="1"/>
</dbReference>
<keyword evidence="1" id="KW-0805">Transcription regulation</keyword>
<dbReference type="PANTHER" id="PTHR43537:SF24">
    <property type="entry name" value="GLUCONATE OPERON TRANSCRIPTIONAL REPRESSOR"/>
    <property type="match status" value="1"/>
</dbReference>
<dbReference type="InterPro" id="IPR000524">
    <property type="entry name" value="Tscrpt_reg_HTH_GntR"/>
</dbReference>
<dbReference type="RefSeq" id="WP_135112789.1">
    <property type="nucleotide sequence ID" value="NZ_JADGLL010000003.1"/>
</dbReference>
<dbReference type="Gene3D" id="1.10.10.10">
    <property type="entry name" value="Winged helix-like DNA-binding domain superfamily/Winged helix DNA-binding domain"/>
    <property type="match status" value="1"/>
</dbReference>
<keyword evidence="7" id="KW-1185">Reference proteome</keyword>
<evidence type="ECO:0000256" key="4">
    <source>
        <dbReference type="SAM" id="MobiDB-lite"/>
    </source>
</evidence>
<dbReference type="InterPro" id="IPR011711">
    <property type="entry name" value="GntR_C"/>
</dbReference>
<evidence type="ECO:0000313" key="7">
    <source>
        <dbReference type="Proteomes" id="UP000298358"/>
    </source>
</evidence>
<sequence length="249" mass="27199">MPDTADDAELLSSELLLRPLRTANAFEETVQRLLQTIRLGLAAPGTRLPPERELATLLDVSRDTLRDALAALADAGYVVVRRGRTGGTFIAEHPPRTPLGAEGRPVEDDGPTADVVDEVLAVRAVLEVGVARRLALRDLTAFDRDRLWQAFEACRDADQARYRVADSRLHLLLAELLGAPQVVTLMADSRMRVNELLDRIPILGPNIAHSNEQHEAIVSAILRGKPDEAARAMAEHIDGSEALLRGFFG</sequence>
<keyword evidence="3" id="KW-0804">Transcription</keyword>
<dbReference type="GO" id="GO:0003677">
    <property type="term" value="F:DNA binding"/>
    <property type="evidence" value="ECO:0007669"/>
    <property type="project" value="UniProtKB-KW"/>
</dbReference>
<dbReference type="PANTHER" id="PTHR43537">
    <property type="entry name" value="TRANSCRIPTIONAL REGULATOR, GNTR FAMILY"/>
    <property type="match status" value="1"/>
</dbReference>
<protein>
    <submittedName>
        <fullName evidence="6">FadR family transcriptional regulator</fullName>
    </submittedName>
</protein>
<dbReference type="InterPro" id="IPR036390">
    <property type="entry name" value="WH_DNA-bd_sf"/>
</dbReference>
<dbReference type="Gene3D" id="1.20.120.530">
    <property type="entry name" value="GntR ligand-binding domain-like"/>
    <property type="match status" value="1"/>
</dbReference>
<name>A0A4Y9FZG4_9MICO</name>